<comment type="caution">
    <text evidence="1">The sequence shown here is derived from an EMBL/GenBank/DDBJ whole genome shotgun (WGS) entry which is preliminary data.</text>
</comment>
<keyword evidence="2" id="KW-1185">Reference proteome</keyword>
<gene>
    <name evidence="1" type="ORF">NO1_1312</name>
</gene>
<dbReference type="Gene3D" id="2.60.40.4070">
    <property type="match status" value="1"/>
</dbReference>
<accession>A0A388TC77</accession>
<evidence type="ECO:0000313" key="2">
    <source>
        <dbReference type="Proteomes" id="UP000269352"/>
    </source>
</evidence>
<protein>
    <submittedName>
        <fullName evidence="1">Uncharacterized protein</fullName>
    </submittedName>
</protein>
<name>A0A388TC77_TERA1</name>
<evidence type="ECO:0000313" key="1">
    <source>
        <dbReference type="EMBL" id="GBR74079.1"/>
    </source>
</evidence>
<dbReference type="Proteomes" id="UP000269352">
    <property type="component" value="Unassembled WGS sequence"/>
</dbReference>
<dbReference type="EMBL" id="BGZN01000029">
    <property type="protein sequence ID" value="GBR74079.1"/>
    <property type="molecule type" value="Genomic_DNA"/>
</dbReference>
<feature type="non-terminal residue" evidence="1">
    <location>
        <position position="1"/>
    </location>
</feature>
<proteinExistence type="predicted"/>
<organism evidence="1 2">
    <name type="scientific">Termititenax aidoneus</name>
    <dbReference type="NCBI Taxonomy" id="2218524"/>
    <lineage>
        <taxon>Bacteria</taxon>
        <taxon>Bacillati</taxon>
        <taxon>Candidatus Margulisiibacteriota</taxon>
        <taxon>Candidatus Termititenacia</taxon>
        <taxon>Candidatus Termititenacales</taxon>
        <taxon>Candidatus Termititenacaceae</taxon>
        <taxon>Candidatus Termititenax</taxon>
    </lineage>
</organism>
<sequence length="986" mass="107231">NTSDVGWDWILVDTQIPSGSITLLDSRVNGLGQTIVGDNSVKLRFNFNDVLKNSYASGVEKVLFSLNNAAATDIIGANTTSGGAAKTFDYDLGSFSLSNGVENFVTVNFVDYAGNQKTVTTAFTVVAGGLVATASSAVTINNGDIYTNTINVKLSLKSTNAVSMNISNSAAPGGWINYAEHNNSYAWALTTGDGLKTVYVRYRDALGNEVTVTDDIILDTTVPTGGSGTDYKGNSFYGVVINAGDEWTNTLNVTLNIKAQDANGITSMNISNTPNVFAAANWREYKTTVNNWLLLDDGKVTKTVYVLFMDAAGNTSNSAVSDNIKYDNVVPNFPDKGDPDVEDGNHDGIPDNYFGVLINGGDLWTNTLNVTLNLSATDNIAVTEMNISNYDDFRIGADTTGWINYAVITANWPLLNNSGVTKTVYVKYRDAAGNVSAVVTDDILFNDQRPTGDEIDVDGDGAGDGYYGIVINGGDEWTNILNVTLNIRATSNIGQVISMNISNYNDFSNYSTGWIAYAATVNNWLLRSDGDPQTKNVYIKFRDAAGNESLVFSDSIKYDITAPQNAGVLINNGQPKTISPTVNLTLTANPVADVQKIWLSNSPDFTNKTEINGFVSGYSGWNLGGSGVRFVYAKFIDAVGNSVNVQDDIIVDTSLTLLEFIEPDGINDVASDNFTISWKDYPQLLNDPAATISLWAEEDSSHQWHLISQNILFDDPVNGVIWDTRALQSGTYNISAVINSVFGTTTADAKYPVYIVHQDNPGDVGPYPPGHLPSNPPSVLVIEPSRDVQAGQTIRIVWDDENTPGDGSLITIYYDTDTDPANGRTLITANIDADDLADFYDWLADNVPEGEYYICVEISDGTHTNYDYSSGKVIVPKPAGTDSNDNGGGTDEPIYSYPNPFSPKENETAHIVYRTDKDGWTKVYIYNIRGQRIWQTDRFARRGENTEVLWDGRDMRGVIAPNGIYILMLANEKKHIIAKGRLTLYD</sequence>
<reference evidence="1 2" key="1">
    <citation type="journal article" date="2019" name="ISME J.">
        <title>Genome analyses of uncultured TG2/ZB3 bacteria in 'Margulisbacteria' specifically attached to ectosymbiotic spirochetes of protists in the termite gut.</title>
        <authorList>
            <person name="Utami Y.D."/>
            <person name="Kuwahara H."/>
            <person name="Igai K."/>
            <person name="Murakami T."/>
            <person name="Sugaya K."/>
            <person name="Morikawa T."/>
            <person name="Nagura Y."/>
            <person name="Yuki M."/>
            <person name="Deevong P."/>
            <person name="Inoue T."/>
            <person name="Kihara K."/>
            <person name="Lo N."/>
            <person name="Yamada A."/>
            <person name="Ohkuma M."/>
            <person name="Hongoh Y."/>
        </authorList>
    </citation>
    <scope>NUCLEOTIDE SEQUENCE [LARGE SCALE GENOMIC DNA]</scope>
    <source>
        <strain evidence="1">NkOx7-01</strain>
    </source>
</reference>
<dbReference type="AlphaFoldDB" id="A0A388TC77"/>